<sequence>MALVSHLYTFNFDGVVVQLSEVSAIKAGVVGKVDGSKISNHWHLIIKHINLRQYSAEGVSAHSEMVGTILAYVDSVYLMKDIFPGSSGHLCHPSKSGELHRAKCGYRDSEARMSGNMSSSTVFIHIQPPSQTTSVGTVANAPVPVYVQQVPADSPLHGLQSFLKSQPKALGTVQIMIGLFTFLCGIVSTIDAESILIFSGITYWGSISYIIAGSLSIAAENKLNSPSSLCLVKGSLGMNIFSALTAGIAFILISLDYALGPFDSHRHSHDCADFKGKYETFYWGIRSILLIFASLEFIISIYLSAFACKATSCCCCPPQVPFVPQVLTPQPCEFRPNHYHDLNNSEISVVSNPAMHHHPAENPPEYTEKI</sequence>
<evidence type="ECO:0000256" key="1">
    <source>
        <dbReference type="ARBA" id="ARBA00004141"/>
    </source>
</evidence>
<evidence type="ECO:0000256" key="3">
    <source>
        <dbReference type="ARBA" id="ARBA00022692"/>
    </source>
</evidence>
<dbReference type="EMBL" id="JAUYZG010000001">
    <property type="protein sequence ID" value="KAK2915693.1"/>
    <property type="molecule type" value="Genomic_DNA"/>
</dbReference>
<dbReference type="Proteomes" id="UP001187343">
    <property type="component" value="Unassembled WGS sequence"/>
</dbReference>
<dbReference type="GO" id="GO:0016020">
    <property type="term" value="C:membrane"/>
    <property type="evidence" value="ECO:0007669"/>
    <property type="project" value="UniProtKB-SubCell"/>
</dbReference>
<keyword evidence="8" id="KW-1185">Reference proteome</keyword>
<evidence type="ECO:0000313" key="7">
    <source>
        <dbReference type="EMBL" id="KAK2915693.1"/>
    </source>
</evidence>
<dbReference type="AlphaFoldDB" id="A0AA88QEN5"/>
<evidence type="ECO:0000256" key="2">
    <source>
        <dbReference type="ARBA" id="ARBA00009565"/>
    </source>
</evidence>
<evidence type="ECO:0000256" key="6">
    <source>
        <dbReference type="SAM" id="Phobius"/>
    </source>
</evidence>
<dbReference type="Pfam" id="PF04103">
    <property type="entry name" value="CD20"/>
    <property type="match status" value="1"/>
</dbReference>
<evidence type="ECO:0000256" key="5">
    <source>
        <dbReference type="ARBA" id="ARBA00023136"/>
    </source>
</evidence>
<dbReference type="PANTHER" id="PTHR23320">
    <property type="entry name" value="MEMBRANE-SPANNING 4-DOMAINS SUBFAMILY A MS4A -RELATED"/>
    <property type="match status" value="1"/>
</dbReference>
<organism evidence="7 8">
    <name type="scientific">Cirrhinus molitorella</name>
    <name type="common">mud carp</name>
    <dbReference type="NCBI Taxonomy" id="172907"/>
    <lineage>
        <taxon>Eukaryota</taxon>
        <taxon>Metazoa</taxon>
        <taxon>Chordata</taxon>
        <taxon>Craniata</taxon>
        <taxon>Vertebrata</taxon>
        <taxon>Euteleostomi</taxon>
        <taxon>Actinopterygii</taxon>
        <taxon>Neopterygii</taxon>
        <taxon>Teleostei</taxon>
        <taxon>Ostariophysi</taxon>
        <taxon>Cypriniformes</taxon>
        <taxon>Cyprinidae</taxon>
        <taxon>Labeoninae</taxon>
        <taxon>Labeonini</taxon>
        <taxon>Cirrhinus</taxon>
    </lineage>
</organism>
<dbReference type="InterPro" id="IPR007237">
    <property type="entry name" value="CD20-like"/>
</dbReference>
<evidence type="ECO:0000313" key="8">
    <source>
        <dbReference type="Proteomes" id="UP001187343"/>
    </source>
</evidence>
<keyword evidence="5 6" id="KW-0472">Membrane</keyword>
<name>A0AA88QEN5_9TELE</name>
<keyword evidence="4 6" id="KW-1133">Transmembrane helix</keyword>
<comment type="similarity">
    <text evidence="2">Belongs to the MS4A family.</text>
</comment>
<feature type="transmembrane region" description="Helical" evidence="6">
    <location>
        <begin position="196"/>
        <end position="219"/>
    </location>
</feature>
<protein>
    <submittedName>
        <fullName evidence="7">Uncharacterized protein</fullName>
    </submittedName>
</protein>
<feature type="transmembrane region" description="Helical" evidence="6">
    <location>
        <begin position="169"/>
        <end position="190"/>
    </location>
</feature>
<evidence type="ECO:0000256" key="4">
    <source>
        <dbReference type="ARBA" id="ARBA00022989"/>
    </source>
</evidence>
<gene>
    <name evidence="7" type="ORF">Q8A67_000067</name>
</gene>
<feature type="transmembrane region" description="Helical" evidence="6">
    <location>
        <begin position="240"/>
        <end position="260"/>
    </location>
</feature>
<accession>A0AA88QEN5</accession>
<comment type="caution">
    <text evidence="7">The sequence shown here is derived from an EMBL/GenBank/DDBJ whole genome shotgun (WGS) entry which is preliminary data.</text>
</comment>
<proteinExistence type="inferred from homology"/>
<comment type="subcellular location">
    <subcellularLocation>
        <location evidence="1">Membrane</location>
        <topology evidence="1">Multi-pass membrane protein</topology>
    </subcellularLocation>
</comment>
<dbReference type="InterPro" id="IPR030417">
    <property type="entry name" value="MS4A"/>
</dbReference>
<dbReference type="PANTHER" id="PTHR23320:SF128">
    <property type="entry name" value="MEMBRANE-SPANNING 4-DOMAINS SUBFAMILY A MEMBER 4A"/>
    <property type="match status" value="1"/>
</dbReference>
<reference evidence="7" key="1">
    <citation type="submission" date="2023-08" db="EMBL/GenBank/DDBJ databases">
        <title>Chromosome-level Genome Assembly of mud carp (Cirrhinus molitorella).</title>
        <authorList>
            <person name="Liu H."/>
        </authorList>
    </citation>
    <scope>NUCLEOTIDE SEQUENCE</scope>
    <source>
        <strain evidence="7">Prfri</strain>
        <tissue evidence="7">Muscle</tissue>
    </source>
</reference>
<feature type="transmembrane region" description="Helical" evidence="6">
    <location>
        <begin position="280"/>
        <end position="303"/>
    </location>
</feature>
<keyword evidence="3 6" id="KW-0812">Transmembrane</keyword>